<accession>A0A290ZAJ7</accession>
<dbReference type="Proteomes" id="UP000218505">
    <property type="component" value="Chromosome"/>
</dbReference>
<dbReference type="InterPro" id="IPR025161">
    <property type="entry name" value="IS402-like_dom"/>
</dbReference>
<protein>
    <recommendedName>
        <fullName evidence="1">Insertion element IS402-like domain-containing protein</fullName>
    </recommendedName>
</protein>
<sequence length="124" mass="13947">MVGRGELTGRAWAVIAPLPPAQGGRRGGRWRGHRQVVDAILRRERAGAPWRGLPERYGPWRPLSRSGRIDVDGRRVRVVADQACAHPNTRTALRRRRIMVAVRERVARIAHHRAEIVLACISST</sequence>
<feature type="domain" description="Insertion element IS402-like" evidence="1">
    <location>
        <begin position="7"/>
        <end position="62"/>
    </location>
</feature>
<dbReference type="Pfam" id="PF13340">
    <property type="entry name" value="DUF4096"/>
    <property type="match status" value="1"/>
</dbReference>
<organism evidence="2 3">
    <name type="scientific">Actinosynnema pretiosum</name>
    <dbReference type="NCBI Taxonomy" id="42197"/>
    <lineage>
        <taxon>Bacteria</taxon>
        <taxon>Bacillati</taxon>
        <taxon>Actinomycetota</taxon>
        <taxon>Actinomycetes</taxon>
        <taxon>Pseudonocardiales</taxon>
        <taxon>Pseudonocardiaceae</taxon>
        <taxon>Actinosynnema</taxon>
    </lineage>
</organism>
<evidence type="ECO:0000259" key="1">
    <source>
        <dbReference type="Pfam" id="PF13340"/>
    </source>
</evidence>
<reference evidence="2" key="1">
    <citation type="submission" date="2017-09" db="EMBL/GenBank/DDBJ databases">
        <title>Complete Genome Sequence of ansamitocin-producing Bacterium Actinosynnema pretiosum X47.</title>
        <authorList>
            <person name="Cao G."/>
            <person name="Zong G."/>
            <person name="Zhong C."/>
            <person name="Fu J."/>
        </authorList>
    </citation>
    <scope>NUCLEOTIDE SEQUENCE [LARGE SCALE GENOMIC DNA]</scope>
    <source>
        <strain evidence="2">X47</strain>
    </source>
</reference>
<dbReference type="PANTHER" id="PTHR46637:SF1">
    <property type="entry name" value="BLL5188 PROTEIN"/>
    <property type="match status" value="1"/>
</dbReference>
<name>A0A290ZAJ7_9PSEU</name>
<gene>
    <name evidence="2" type="ORF">CNX65_24245</name>
</gene>
<proteinExistence type="predicted"/>
<dbReference type="KEGG" id="apre:CNX65_24245"/>
<evidence type="ECO:0000313" key="3">
    <source>
        <dbReference type="Proteomes" id="UP000218505"/>
    </source>
</evidence>
<dbReference type="AlphaFoldDB" id="A0A290ZAJ7"/>
<evidence type="ECO:0000313" key="2">
    <source>
        <dbReference type="EMBL" id="ATE55999.1"/>
    </source>
</evidence>
<dbReference type="InterPro" id="IPR052909">
    <property type="entry name" value="Transposase_6_like"/>
</dbReference>
<keyword evidence="3" id="KW-1185">Reference proteome</keyword>
<dbReference type="PANTHER" id="PTHR46637">
    <property type="entry name" value="TIS1421-TRANSPOSASE PROTEIN A"/>
    <property type="match status" value="1"/>
</dbReference>
<dbReference type="RefSeq" id="WP_096495826.1">
    <property type="nucleotide sequence ID" value="NZ_CP023445.1"/>
</dbReference>
<dbReference type="EMBL" id="CP023445">
    <property type="protein sequence ID" value="ATE55999.1"/>
    <property type="molecule type" value="Genomic_DNA"/>
</dbReference>